<dbReference type="SUPFAM" id="SSF52151">
    <property type="entry name" value="FabD/lysophospholipase-like"/>
    <property type="match status" value="1"/>
</dbReference>
<dbReference type="PANTHER" id="PTHR24185">
    <property type="entry name" value="CALCIUM-INDEPENDENT PHOSPHOLIPASE A2-GAMMA"/>
    <property type="match status" value="1"/>
</dbReference>
<feature type="active site" description="Proton acceptor" evidence="4">
    <location>
        <position position="257"/>
    </location>
</feature>
<dbReference type="EMBL" id="MU007066">
    <property type="protein sequence ID" value="KAF2426223.1"/>
    <property type="molecule type" value="Genomic_DNA"/>
</dbReference>
<feature type="non-terminal residue" evidence="7">
    <location>
        <position position="1"/>
    </location>
</feature>
<evidence type="ECO:0000256" key="3">
    <source>
        <dbReference type="ARBA" id="ARBA00023098"/>
    </source>
</evidence>
<comment type="caution">
    <text evidence="7">The sequence shown here is derived from an EMBL/GenBank/DDBJ whole genome shotgun (WGS) entry which is preliminary data.</text>
</comment>
<feature type="domain" description="PNPLA" evidence="6">
    <location>
        <begin position="18"/>
        <end position="270"/>
    </location>
</feature>
<dbReference type="AlphaFoldDB" id="A0A9P4NKR8"/>
<feature type="short sequence motif" description="GXSXG" evidence="4">
    <location>
        <begin position="77"/>
        <end position="81"/>
    </location>
</feature>
<keyword evidence="8" id="KW-1185">Reference proteome</keyword>
<dbReference type="OrthoDB" id="626167at2759"/>
<feature type="short sequence motif" description="GXGXXG" evidence="4">
    <location>
        <begin position="22"/>
        <end position="27"/>
    </location>
</feature>
<evidence type="ECO:0000313" key="7">
    <source>
        <dbReference type="EMBL" id="KAF2426223.1"/>
    </source>
</evidence>
<evidence type="ECO:0000256" key="4">
    <source>
        <dbReference type="PROSITE-ProRule" id="PRU01161"/>
    </source>
</evidence>
<dbReference type="Proteomes" id="UP000800235">
    <property type="component" value="Unassembled WGS sequence"/>
</dbReference>
<reference evidence="7" key="1">
    <citation type="journal article" date="2020" name="Stud. Mycol.">
        <title>101 Dothideomycetes genomes: a test case for predicting lifestyles and emergence of pathogens.</title>
        <authorList>
            <person name="Haridas S."/>
            <person name="Albert R."/>
            <person name="Binder M."/>
            <person name="Bloem J."/>
            <person name="Labutti K."/>
            <person name="Salamov A."/>
            <person name="Andreopoulos B."/>
            <person name="Baker S."/>
            <person name="Barry K."/>
            <person name="Bills G."/>
            <person name="Bluhm B."/>
            <person name="Cannon C."/>
            <person name="Castanera R."/>
            <person name="Culley D."/>
            <person name="Daum C."/>
            <person name="Ezra D."/>
            <person name="Gonzalez J."/>
            <person name="Henrissat B."/>
            <person name="Kuo A."/>
            <person name="Liang C."/>
            <person name="Lipzen A."/>
            <person name="Lutzoni F."/>
            <person name="Magnuson J."/>
            <person name="Mondo S."/>
            <person name="Nolan M."/>
            <person name="Ohm R."/>
            <person name="Pangilinan J."/>
            <person name="Park H.-J."/>
            <person name="Ramirez L."/>
            <person name="Alfaro M."/>
            <person name="Sun H."/>
            <person name="Tritt A."/>
            <person name="Yoshinaga Y."/>
            <person name="Zwiers L.-H."/>
            <person name="Turgeon B."/>
            <person name="Goodwin S."/>
            <person name="Spatafora J."/>
            <person name="Crous P."/>
            <person name="Grigoriev I."/>
        </authorList>
    </citation>
    <scope>NUCLEOTIDE SEQUENCE</scope>
    <source>
        <strain evidence="7">CBS 130266</strain>
    </source>
</reference>
<evidence type="ECO:0000256" key="5">
    <source>
        <dbReference type="SAM" id="MobiDB-lite"/>
    </source>
</evidence>
<dbReference type="InterPro" id="IPR016035">
    <property type="entry name" value="Acyl_Trfase/lysoPLipase"/>
</dbReference>
<dbReference type="Gene3D" id="3.40.1090.10">
    <property type="entry name" value="Cytosolic phospholipase A2 catalytic domain"/>
    <property type="match status" value="1"/>
</dbReference>
<feature type="region of interest" description="Disordered" evidence="5">
    <location>
        <begin position="439"/>
        <end position="460"/>
    </location>
</feature>
<keyword evidence="1 4" id="KW-0378">Hydrolase</keyword>
<keyword evidence="2 4" id="KW-0442">Lipid degradation</keyword>
<dbReference type="Pfam" id="PF01734">
    <property type="entry name" value="Patatin"/>
    <property type="match status" value="1"/>
</dbReference>
<dbReference type="GO" id="GO:0016020">
    <property type="term" value="C:membrane"/>
    <property type="evidence" value="ECO:0007669"/>
    <property type="project" value="TreeGrafter"/>
</dbReference>
<dbReference type="GO" id="GO:0046486">
    <property type="term" value="P:glycerolipid metabolic process"/>
    <property type="evidence" value="ECO:0007669"/>
    <property type="project" value="UniProtKB-ARBA"/>
</dbReference>
<feature type="non-terminal residue" evidence="7">
    <location>
        <position position="460"/>
    </location>
</feature>
<evidence type="ECO:0000256" key="2">
    <source>
        <dbReference type="ARBA" id="ARBA00022963"/>
    </source>
</evidence>
<proteinExistence type="predicted"/>
<protein>
    <submittedName>
        <fullName evidence="7">FabD/lysophospholipase-like protein</fullName>
    </submittedName>
</protein>
<dbReference type="GO" id="GO:0047499">
    <property type="term" value="F:calcium-independent phospholipase A2 activity"/>
    <property type="evidence" value="ECO:0007669"/>
    <property type="project" value="TreeGrafter"/>
</dbReference>
<gene>
    <name evidence="7" type="ORF">EJ08DRAFT_563872</name>
</gene>
<sequence length="460" mass="52879">TGKSWAEKVEDPWLPLILTLDGGGIRGYSSLLILQRLFREVAQWETHFEALEKPEGERRIFDEKTLLPCHYFDYMYGTSTGGLIATMLGRLRMTILDCLEYYKKVGDDLFGSKRSPIPLATKYHHRPLEKAVREIVKQHCPVHIGTPHCTGDDFHPWYLDDSGEEPPYVEPYSEDSKDRICQSICLTATHNNKISEAYLLRTYNHRYNLKTPEYIIRYNEGADKMAIWQVTRATSAAPFFFKALVADIKDEKKTFKDGGIRENNPSVAAWSEFTSLYGNDKNPALLLSIGTGRPNMEQDGFETAWPGPFGKLPAVRKFAETFAVFKNMLVKYTQGEERHQSMLHQAKGDWTWYKRLNVDTGMENMKLDNWEKSVETKTVVEHGKEKEKKVIVPGGKSLKRMEDATEAYLARAVNVAFKEYAAPKVMLAQAAEKMVRHRRARERTAEQDPTRWDSYMGNRL</sequence>
<evidence type="ECO:0000313" key="8">
    <source>
        <dbReference type="Proteomes" id="UP000800235"/>
    </source>
</evidence>
<evidence type="ECO:0000259" key="6">
    <source>
        <dbReference type="PROSITE" id="PS51635"/>
    </source>
</evidence>
<dbReference type="PANTHER" id="PTHR24185:SF1">
    <property type="entry name" value="CALCIUM-INDEPENDENT PHOSPHOLIPASE A2-GAMMA"/>
    <property type="match status" value="1"/>
</dbReference>
<evidence type="ECO:0000256" key="1">
    <source>
        <dbReference type="ARBA" id="ARBA00022801"/>
    </source>
</evidence>
<name>A0A9P4NKR8_9PEZI</name>
<feature type="short sequence motif" description="DGA/G" evidence="4">
    <location>
        <begin position="257"/>
        <end position="259"/>
    </location>
</feature>
<feature type="compositionally biased region" description="Basic and acidic residues" evidence="5">
    <location>
        <begin position="442"/>
        <end position="451"/>
    </location>
</feature>
<dbReference type="GO" id="GO:0019369">
    <property type="term" value="P:arachidonate metabolic process"/>
    <property type="evidence" value="ECO:0007669"/>
    <property type="project" value="TreeGrafter"/>
</dbReference>
<organism evidence="7 8">
    <name type="scientific">Tothia fuscella</name>
    <dbReference type="NCBI Taxonomy" id="1048955"/>
    <lineage>
        <taxon>Eukaryota</taxon>
        <taxon>Fungi</taxon>
        <taxon>Dikarya</taxon>
        <taxon>Ascomycota</taxon>
        <taxon>Pezizomycotina</taxon>
        <taxon>Dothideomycetes</taxon>
        <taxon>Pleosporomycetidae</taxon>
        <taxon>Venturiales</taxon>
        <taxon>Cylindrosympodiaceae</taxon>
        <taxon>Tothia</taxon>
    </lineage>
</organism>
<dbReference type="PROSITE" id="PS51635">
    <property type="entry name" value="PNPLA"/>
    <property type="match status" value="1"/>
</dbReference>
<feature type="active site" description="Nucleophile" evidence="4">
    <location>
        <position position="79"/>
    </location>
</feature>
<accession>A0A9P4NKR8</accession>
<dbReference type="GO" id="GO:0016042">
    <property type="term" value="P:lipid catabolic process"/>
    <property type="evidence" value="ECO:0007669"/>
    <property type="project" value="UniProtKB-UniRule"/>
</dbReference>
<keyword evidence="3 4" id="KW-0443">Lipid metabolism</keyword>
<dbReference type="InterPro" id="IPR002641">
    <property type="entry name" value="PNPLA_dom"/>
</dbReference>